<dbReference type="AlphaFoldDB" id="A0A418NI34"/>
<sequence length="274" mass="28623">MEVDSAISWHGPFGRGYEVFAPDETIEVATVSIRHEGGPCRYFLTAAPNEASDNTLHGPEGSLRFDILRQPSGPSLLSPDYTGNQFSRLPGQFGAGVGAQEAMLYVTIPPGQFVAGGTYSGQSILRLFRDDPAGPELADQAPVSVVAPVAAVLEVDSMEAGTGSNAMSVDLGDLTAGVDRTLDFTVRSNAPVAARFDSANRGMLAHHARAPGIAYHLSVGGMQVDLQNALATYQIGTPGSAQLPVPLRITVPANVNAAAGNYQDTLTVVFIVDG</sequence>
<proteinExistence type="predicted"/>
<organism evidence="1 2">
    <name type="scientific">Pelagerythrobacter aerophilus</name>
    <dbReference type="NCBI Taxonomy" id="2306995"/>
    <lineage>
        <taxon>Bacteria</taxon>
        <taxon>Pseudomonadati</taxon>
        <taxon>Pseudomonadota</taxon>
        <taxon>Alphaproteobacteria</taxon>
        <taxon>Sphingomonadales</taxon>
        <taxon>Erythrobacteraceae</taxon>
        <taxon>Pelagerythrobacter</taxon>
    </lineage>
</organism>
<gene>
    <name evidence="1" type="ORF">D2V04_09900</name>
</gene>
<comment type="caution">
    <text evidence="1">The sequence shown here is derived from an EMBL/GenBank/DDBJ whole genome shotgun (WGS) entry which is preliminary data.</text>
</comment>
<evidence type="ECO:0008006" key="3">
    <source>
        <dbReference type="Google" id="ProtNLM"/>
    </source>
</evidence>
<name>A0A418NI34_9SPHN</name>
<dbReference type="Proteomes" id="UP000285092">
    <property type="component" value="Unassembled WGS sequence"/>
</dbReference>
<keyword evidence="2" id="KW-1185">Reference proteome</keyword>
<protein>
    <recommendedName>
        <fullName evidence="3">Spore coat protein U domain-containing protein</fullName>
    </recommendedName>
</protein>
<accession>A0A418NI34</accession>
<dbReference type="EMBL" id="QXFK01000016">
    <property type="protein sequence ID" value="RIV78175.1"/>
    <property type="molecule type" value="Genomic_DNA"/>
</dbReference>
<reference evidence="1 2" key="1">
    <citation type="submission" date="2018-08" db="EMBL/GenBank/DDBJ databases">
        <title>Altererythrobacter sp.Ery1 and Ery12, the genome sequencing of novel strains in genus Alterythrobacter.</title>
        <authorList>
            <person name="Cheng H."/>
            <person name="Wu Y.-H."/>
            <person name="Fang C."/>
            <person name="Xu X.-W."/>
        </authorList>
    </citation>
    <scope>NUCLEOTIDE SEQUENCE [LARGE SCALE GENOMIC DNA]</scope>
    <source>
        <strain evidence="1 2">Ery1</strain>
    </source>
</reference>
<evidence type="ECO:0000313" key="2">
    <source>
        <dbReference type="Proteomes" id="UP000285092"/>
    </source>
</evidence>
<evidence type="ECO:0000313" key="1">
    <source>
        <dbReference type="EMBL" id="RIV78175.1"/>
    </source>
</evidence>